<keyword evidence="6" id="KW-0560">Oxidoreductase</keyword>
<evidence type="ECO:0000256" key="6">
    <source>
        <dbReference type="ARBA" id="ARBA00023002"/>
    </source>
</evidence>
<comment type="cofactor">
    <cofactor evidence="2">
        <name>[4Fe-4S] cluster</name>
        <dbReference type="ChEBI" id="CHEBI:49883"/>
    </cofactor>
</comment>
<dbReference type="AlphaFoldDB" id="X0X0E7"/>
<evidence type="ECO:0000256" key="1">
    <source>
        <dbReference type="ARBA" id="ARBA00001917"/>
    </source>
</evidence>
<evidence type="ECO:0000259" key="10">
    <source>
        <dbReference type="Pfam" id="PF07992"/>
    </source>
</evidence>
<dbReference type="SUPFAM" id="SSF51971">
    <property type="entry name" value="Nucleotide-binding domain"/>
    <property type="match status" value="1"/>
</dbReference>
<dbReference type="InterPro" id="IPR051793">
    <property type="entry name" value="NADH:flavin_oxidoreductase"/>
</dbReference>
<evidence type="ECO:0000256" key="3">
    <source>
        <dbReference type="ARBA" id="ARBA00022630"/>
    </source>
</evidence>
<dbReference type="SUPFAM" id="SSF51395">
    <property type="entry name" value="FMN-linked oxidoreductases"/>
    <property type="match status" value="1"/>
</dbReference>
<organism evidence="11">
    <name type="scientific">marine sediment metagenome</name>
    <dbReference type="NCBI Taxonomy" id="412755"/>
    <lineage>
        <taxon>unclassified sequences</taxon>
        <taxon>metagenomes</taxon>
        <taxon>ecological metagenomes</taxon>
    </lineage>
</organism>
<feature type="domain" description="FAD/NAD(P)-binding" evidence="10">
    <location>
        <begin position="108"/>
        <end position="236"/>
    </location>
</feature>
<evidence type="ECO:0000256" key="5">
    <source>
        <dbReference type="ARBA" id="ARBA00022723"/>
    </source>
</evidence>
<dbReference type="InterPro" id="IPR023753">
    <property type="entry name" value="FAD/NAD-binding_dom"/>
</dbReference>
<dbReference type="PRINTS" id="PR00368">
    <property type="entry name" value="FADPNR"/>
</dbReference>
<reference evidence="11" key="1">
    <citation type="journal article" date="2014" name="Front. Microbiol.">
        <title>High frequency of phylogenetically diverse reductive dehalogenase-homologous genes in deep subseafloor sedimentary metagenomes.</title>
        <authorList>
            <person name="Kawai M."/>
            <person name="Futagami T."/>
            <person name="Toyoda A."/>
            <person name="Takaki Y."/>
            <person name="Nishi S."/>
            <person name="Hori S."/>
            <person name="Arai W."/>
            <person name="Tsubouchi T."/>
            <person name="Morono Y."/>
            <person name="Uchiyama I."/>
            <person name="Ito T."/>
            <person name="Fujiyama A."/>
            <person name="Inagaki F."/>
            <person name="Takami H."/>
        </authorList>
    </citation>
    <scope>NUCLEOTIDE SEQUENCE</scope>
    <source>
        <strain evidence="11">Expedition CK06-06</strain>
    </source>
</reference>
<evidence type="ECO:0000256" key="4">
    <source>
        <dbReference type="ARBA" id="ARBA00022643"/>
    </source>
</evidence>
<keyword evidence="4" id="KW-0288">FMN</keyword>
<dbReference type="GO" id="GO:0051536">
    <property type="term" value="F:iron-sulfur cluster binding"/>
    <property type="evidence" value="ECO:0007669"/>
    <property type="project" value="UniProtKB-KW"/>
</dbReference>
<keyword evidence="3" id="KW-0285">Flavoprotein</keyword>
<evidence type="ECO:0000313" key="11">
    <source>
        <dbReference type="EMBL" id="GAG36445.1"/>
    </source>
</evidence>
<dbReference type="Gene3D" id="3.40.50.720">
    <property type="entry name" value="NAD(P)-binding Rossmann-like Domain"/>
    <property type="match status" value="1"/>
</dbReference>
<keyword evidence="8" id="KW-0411">Iron-sulfur</keyword>
<evidence type="ECO:0008006" key="12">
    <source>
        <dbReference type="Google" id="ProtNLM"/>
    </source>
</evidence>
<dbReference type="Gene3D" id="3.20.20.70">
    <property type="entry name" value="Aldolase class I"/>
    <property type="match status" value="1"/>
</dbReference>
<keyword evidence="7" id="KW-0408">Iron</keyword>
<dbReference type="GO" id="GO:0010181">
    <property type="term" value="F:FMN binding"/>
    <property type="evidence" value="ECO:0007669"/>
    <property type="project" value="InterPro"/>
</dbReference>
<protein>
    <recommendedName>
        <fullName evidence="12">FAD/NAD(P)-binding domain-containing protein</fullName>
    </recommendedName>
</protein>
<dbReference type="GO" id="GO:0016491">
    <property type="term" value="F:oxidoreductase activity"/>
    <property type="evidence" value="ECO:0007669"/>
    <property type="project" value="UniProtKB-KW"/>
</dbReference>
<dbReference type="Pfam" id="PF00724">
    <property type="entry name" value="Oxidored_FMN"/>
    <property type="match status" value="1"/>
</dbReference>
<proteinExistence type="predicted"/>
<name>X0X0E7_9ZZZZ</name>
<evidence type="ECO:0000259" key="9">
    <source>
        <dbReference type="Pfam" id="PF00724"/>
    </source>
</evidence>
<gene>
    <name evidence="11" type="ORF">S01H1_61729</name>
</gene>
<sequence length="236" mass="25743">MVDLAEKVKKVSKLPILTVGRLQYPEVAEKVLMEGKADFIVIGRGLLSEPEWVNKVKSGKTAEIRPCIGCHEGCLWQMIGGEPTSCSLNPTCGHETEWQLIPLKEKRSLLVVGGGPAGIEAARVGAERGFEVTLWEVSDRLCGNLWLAAKPDFKHDISDYINYLNNLAQRLPIDIVLNKKATAEDIKNFGADYVILATGAQMEPPTFDGDNVLTAIQVMDGMQPQGDRILIMGGGV</sequence>
<dbReference type="PANTHER" id="PTHR42917:SF2">
    <property type="entry name" value="2,4-DIENOYL-COA REDUCTASE [(2E)-ENOYL-COA-PRODUCING]"/>
    <property type="match status" value="1"/>
</dbReference>
<dbReference type="InterPro" id="IPR013785">
    <property type="entry name" value="Aldolase_TIM"/>
</dbReference>
<dbReference type="GO" id="GO:0046872">
    <property type="term" value="F:metal ion binding"/>
    <property type="evidence" value="ECO:0007669"/>
    <property type="project" value="UniProtKB-KW"/>
</dbReference>
<evidence type="ECO:0000256" key="8">
    <source>
        <dbReference type="ARBA" id="ARBA00023014"/>
    </source>
</evidence>
<evidence type="ECO:0000256" key="2">
    <source>
        <dbReference type="ARBA" id="ARBA00001966"/>
    </source>
</evidence>
<accession>X0X0E7</accession>
<dbReference type="PANTHER" id="PTHR42917">
    <property type="entry name" value="2,4-DIENOYL-COA REDUCTASE"/>
    <property type="match status" value="1"/>
</dbReference>
<keyword evidence="5" id="KW-0479">Metal-binding</keyword>
<evidence type="ECO:0000256" key="7">
    <source>
        <dbReference type="ARBA" id="ARBA00023004"/>
    </source>
</evidence>
<dbReference type="InterPro" id="IPR001155">
    <property type="entry name" value="OxRdtase_FMN_N"/>
</dbReference>
<dbReference type="EMBL" id="BARS01040507">
    <property type="protein sequence ID" value="GAG36445.1"/>
    <property type="molecule type" value="Genomic_DNA"/>
</dbReference>
<feature type="non-terminal residue" evidence="11">
    <location>
        <position position="236"/>
    </location>
</feature>
<comment type="cofactor">
    <cofactor evidence="1">
        <name>FMN</name>
        <dbReference type="ChEBI" id="CHEBI:58210"/>
    </cofactor>
</comment>
<comment type="caution">
    <text evidence="11">The sequence shown here is derived from an EMBL/GenBank/DDBJ whole genome shotgun (WGS) entry which is preliminary data.</text>
</comment>
<dbReference type="Pfam" id="PF07992">
    <property type="entry name" value="Pyr_redox_2"/>
    <property type="match status" value="1"/>
</dbReference>
<feature type="domain" description="NADH:flavin oxidoreductase/NADH oxidase N-terminal" evidence="9">
    <location>
        <begin position="5"/>
        <end position="61"/>
    </location>
</feature>